<feature type="chain" id="PRO_5007878771" description="Sel1 repeat family protein" evidence="1">
    <location>
        <begin position="21"/>
        <end position="266"/>
    </location>
</feature>
<evidence type="ECO:0000313" key="2">
    <source>
        <dbReference type="EMBL" id="KZN20609.1"/>
    </source>
</evidence>
<keyword evidence="1" id="KW-0732">Signal</keyword>
<gene>
    <name evidence="2" type="ORF">A1D17_03455</name>
</gene>
<name>A0A166QNV9_PSEFL</name>
<dbReference type="Gene3D" id="1.25.40.10">
    <property type="entry name" value="Tetratricopeptide repeat domain"/>
    <property type="match status" value="1"/>
</dbReference>
<evidence type="ECO:0008006" key="4">
    <source>
        <dbReference type="Google" id="ProtNLM"/>
    </source>
</evidence>
<evidence type="ECO:0000256" key="1">
    <source>
        <dbReference type="SAM" id="SignalP"/>
    </source>
</evidence>
<dbReference type="SUPFAM" id="SSF81901">
    <property type="entry name" value="HCP-like"/>
    <property type="match status" value="1"/>
</dbReference>
<evidence type="ECO:0000313" key="3">
    <source>
        <dbReference type="Proteomes" id="UP000076489"/>
    </source>
</evidence>
<protein>
    <recommendedName>
        <fullName evidence="4">Sel1 repeat family protein</fullName>
    </recommendedName>
</protein>
<feature type="signal peptide" evidence="1">
    <location>
        <begin position="1"/>
        <end position="20"/>
    </location>
</feature>
<dbReference type="AlphaFoldDB" id="A0A166QNV9"/>
<dbReference type="OrthoDB" id="6935482at2"/>
<dbReference type="Proteomes" id="UP000076489">
    <property type="component" value="Unassembled WGS sequence"/>
</dbReference>
<reference evidence="2 3" key="2">
    <citation type="journal article" date="2018" name="Nature">
        <title>Mutant phenotypes for thousands of bacterial genes of unknown function.</title>
        <authorList>
            <person name="Price M.N."/>
            <person name="Wetmore K.M."/>
            <person name="Waters R.J."/>
            <person name="Callaghan M."/>
            <person name="Ray J."/>
            <person name="Liu H."/>
            <person name="Kuehl J.V."/>
            <person name="Melnyk R.A."/>
            <person name="Lamson J.S."/>
            <person name="Suh Y."/>
            <person name="Carlson H.K."/>
            <person name="Esquivel Z."/>
            <person name="Sadeeshkumar H."/>
            <person name="Chakraborty R."/>
            <person name="Zane G.M."/>
            <person name="Rubin B.E."/>
            <person name="Wall J.D."/>
            <person name="Visel A."/>
            <person name="Bristow J."/>
            <person name="Blow M.J."/>
            <person name="Arkin A.P."/>
            <person name="Deutschbauer A.M."/>
        </authorList>
    </citation>
    <scope>NUCLEOTIDE SEQUENCE [LARGE SCALE GENOMIC DNA]</scope>
    <source>
        <strain evidence="2 3">FW300-N1B4</strain>
    </source>
</reference>
<comment type="caution">
    <text evidence="2">The sequence shown here is derived from an EMBL/GenBank/DDBJ whole genome shotgun (WGS) entry which is preliminary data.</text>
</comment>
<organism evidence="2 3">
    <name type="scientific">Pseudomonas fluorescens</name>
    <dbReference type="NCBI Taxonomy" id="294"/>
    <lineage>
        <taxon>Bacteria</taxon>
        <taxon>Pseudomonadati</taxon>
        <taxon>Pseudomonadota</taxon>
        <taxon>Gammaproteobacteria</taxon>
        <taxon>Pseudomonadales</taxon>
        <taxon>Pseudomonadaceae</taxon>
        <taxon>Pseudomonas</taxon>
    </lineage>
</organism>
<accession>A0A166QNV9</accession>
<sequence>MRVLVILAASLFFSISSVQANPEPTPDQKIVSEGLMLILKGEKQKGWELLFPEAKKGNVDAMFHLGSMMMRSPEYPDNLERAEQFFTVAAQRGHAASKTFLAQIEELKKKRASGPSTLIAGVSGGPTPEQLADAKRRVAKYKAEVLRYTGFVDQVPARATIKVFLPQSGPAIETIYSQVTALNGHLPEGVKIEFFIVIDPAKWQQEQETSSISKIPPSGVMPDFKGEIASTYGITSTPAFVIAPAQGSARVVSKASDLIPELSKLL</sequence>
<dbReference type="RefSeq" id="WP_063340655.1">
    <property type="nucleotide sequence ID" value="NZ_LUKJ01000002.1"/>
</dbReference>
<reference evidence="3" key="1">
    <citation type="submission" date="2016-03" db="EMBL/GenBank/DDBJ databases">
        <authorList>
            <person name="Ray J."/>
            <person name="Price M."/>
            <person name="Deutschbauer A."/>
        </authorList>
    </citation>
    <scope>NUCLEOTIDE SEQUENCE [LARGE SCALE GENOMIC DNA]</scope>
    <source>
        <strain evidence="3">FW300-N1B4</strain>
    </source>
</reference>
<dbReference type="InterPro" id="IPR011990">
    <property type="entry name" value="TPR-like_helical_dom_sf"/>
</dbReference>
<dbReference type="EMBL" id="LUKJ01000002">
    <property type="protein sequence ID" value="KZN20609.1"/>
    <property type="molecule type" value="Genomic_DNA"/>
</dbReference>
<proteinExistence type="predicted"/>